<dbReference type="SUPFAM" id="SSF46785">
    <property type="entry name" value="Winged helix' DNA-binding domain"/>
    <property type="match status" value="1"/>
</dbReference>
<dbReference type="CDD" id="cd05466">
    <property type="entry name" value="PBP2_LTTR_substrate"/>
    <property type="match status" value="1"/>
</dbReference>
<keyword evidence="3" id="KW-0238">DNA-binding</keyword>
<comment type="similarity">
    <text evidence="1">Belongs to the LysR transcriptional regulatory family.</text>
</comment>
<dbReference type="PROSITE" id="PS50931">
    <property type="entry name" value="HTH_LYSR"/>
    <property type="match status" value="1"/>
</dbReference>
<evidence type="ECO:0000256" key="2">
    <source>
        <dbReference type="ARBA" id="ARBA00023015"/>
    </source>
</evidence>
<dbReference type="RefSeq" id="WP_150371282.1">
    <property type="nucleotide sequence ID" value="NZ_CP044065.1"/>
</dbReference>
<dbReference type="FunFam" id="1.10.10.10:FF:000001">
    <property type="entry name" value="LysR family transcriptional regulator"/>
    <property type="match status" value="1"/>
</dbReference>
<dbReference type="PANTHER" id="PTHR30419">
    <property type="entry name" value="HTH-TYPE TRANSCRIPTIONAL REGULATOR YBHD"/>
    <property type="match status" value="1"/>
</dbReference>
<dbReference type="OrthoDB" id="646694at2"/>
<dbReference type="InterPro" id="IPR005119">
    <property type="entry name" value="LysR_subst-bd"/>
</dbReference>
<name>A0A5P2GZZ9_9BURK</name>
<dbReference type="Pfam" id="PF03466">
    <property type="entry name" value="LysR_substrate"/>
    <property type="match status" value="1"/>
</dbReference>
<organism evidence="6 7">
    <name type="scientific">Cupriavidus pauculus</name>
    <dbReference type="NCBI Taxonomy" id="82633"/>
    <lineage>
        <taxon>Bacteria</taxon>
        <taxon>Pseudomonadati</taxon>
        <taxon>Pseudomonadota</taxon>
        <taxon>Betaproteobacteria</taxon>
        <taxon>Burkholderiales</taxon>
        <taxon>Burkholderiaceae</taxon>
        <taxon>Cupriavidus</taxon>
    </lineage>
</organism>
<dbReference type="InterPro" id="IPR036390">
    <property type="entry name" value="WH_DNA-bd_sf"/>
</dbReference>
<accession>A0A5P2GZZ9</accession>
<evidence type="ECO:0000256" key="4">
    <source>
        <dbReference type="ARBA" id="ARBA00023163"/>
    </source>
</evidence>
<dbReference type="Gene3D" id="3.40.190.290">
    <property type="match status" value="1"/>
</dbReference>
<dbReference type="GO" id="GO:0005829">
    <property type="term" value="C:cytosol"/>
    <property type="evidence" value="ECO:0007669"/>
    <property type="project" value="TreeGrafter"/>
</dbReference>
<protein>
    <submittedName>
        <fullName evidence="6">LysR family transcriptional regulator</fullName>
    </submittedName>
</protein>
<gene>
    <name evidence="6" type="ORF">FOB72_03670</name>
</gene>
<dbReference type="Proteomes" id="UP000322822">
    <property type="component" value="Chromosome 1"/>
</dbReference>
<proteinExistence type="inferred from homology"/>
<dbReference type="SUPFAM" id="SSF53850">
    <property type="entry name" value="Periplasmic binding protein-like II"/>
    <property type="match status" value="1"/>
</dbReference>
<dbReference type="EMBL" id="CP044065">
    <property type="protein sequence ID" value="QET01222.1"/>
    <property type="molecule type" value="Genomic_DNA"/>
</dbReference>
<dbReference type="GO" id="GO:0003700">
    <property type="term" value="F:DNA-binding transcription factor activity"/>
    <property type="evidence" value="ECO:0007669"/>
    <property type="project" value="InterPro"/>
</dbReference>
<evidence type="ECO:0000313" key="7">
    <source>
        <dbReference type="Proteomes" id="UP000322822"/>
    </source>
</evidence>
<dbReference type="PRINTS" id="PR00039">
    <property type="entry name" value="HTHLYSR"/>
</dbReference>
<evidence type="ECO:0000256" key="3">
    <source>
        <dbReference type="ARBA" id="ARBA00023125"/>
    </source>
</evidence>
<dbReference type="Gene3D" id="1.10.10.10">
    <property type="entry name" value="Winged helix-like DNA-binding domain superfamily/Winged helix DNA-binding domain"/>
    <property type="match status" value="1"/>
</dbReference>
<dbReference type="InterPro" id="IPR050950">
    <property type="entry name" value="HTH-type_LysR_regulators"/>
</dbReference>
<dbReference type="GO" id="GO:0003677">
    <property type="term" value="F:DNA binding"/>
    <property type="evidence" value="ECO:0007669"/>
    <property type="project" value="UniProtKB-KW"/>
</dbReference>
<dbReference type="AlphaFoldDB" id="A0A5P2GZZ9"/>
<evidence type="ECO:0000256" key="1">
    <source>
        <dbReference type="ARBA" id="ARBA00009437"/>
    </source>
</evidence>
<dbReference type="Pfam" id="PF00126">
    <property type="entry name" value="HTH_1"/>
    <property type="match status" value="1"/>
</dbReference>
<feature type="domain" description="HTH lysR-type" evidence="5">
    <location>
        <begin position="1"/>
        <end position="58"/>
    </location>
</feature>
<evidence type="ECO:0000259" key="5">
    <source>
        <dbReference type="PROSITE" id="PS50931"/>
    </source>
</evidence>
<sequence>MELRHLRYFVALAERLNFTAAAQQVHVTQPTLSHQIKQLENELDMVLFERTERRVSLTAAGMLFLPKVIEALKTLDSGTALLKASATLSGHLRIATSQTFNLAIVPRTVLLFRQQHENVRVTIEELTLADMTRALRGNEMDLAIAYQPTDAHDMVFEPLCDEELVLFLPGDHALARRKRVRMIELHGRDMVMLSARYKTRQIIDDALASAGTVPNVIIESGTIPSLLNLVRETGAPTILSRYALTPDSPLKAIPLESPRPTRTTGLIYSSRRARAPLETAFGALLRKVALSYIPT</sequence>
<evidence type="ECO:0000313" key="6">
    <source>
        <dbReference type="EMBL" id="QET01222.1"/>
    </source>
</evidence>
<keyword evidence="4" id="KW-0804">Transcription</keyword>
<keyword evidence="2" id="KW-0805">Transcription regulation</keyword>
<dbReference type="InterPro" id="IPR000847">
    <property type="entry name" value="LysR_HTH_N"/>
</dbReference>
<dbReference type="InterPro" id="IPR036388">
    <property type="entry name" value="WH-like_DNA-bd_sf"/>
</dbReference>
<reference evidence="6 7" key="1">
    <citation type="submission" date="2019-09" db="EMBL/GenBank/DDBJ databases">
        <title>FDA dAtabase for Regulatory Grade micrObial Sequences (FDA-ARGOS): Supporting development and validation of Infectious Disease Dx tests.</title>
        <authorList>
            <person name="Sciortino C."/>
            <person name="Tallon L."/>
            <person name="Sadzewicz L."/>
            <person name="Vavikolanu K."/>
            <person name="Mehta A."/>
            <person name="Aluvathingal J."/>
            <person name="Nadendla S."/>
            <person name="Nandy P."/>
            <person name="Geyer C."/>
            <person name="Yan Y."/>
            <person name="Sichtig H."/>
        </authorList>
    </citation>
    <scope>NUCLEOTIDE SEQUENCE [LARGE SCALE GENOMIC DNA]</scope>
    <source>
        <strain evidence="6 7">FDAARGOS_664</strain>
    </source>
</reference>